<dbReference type="FunFam" id="4.10.280.10:FF:000096">
    <property type="entry name" value="Basic helix-loop-helix (BHLH) DNA-binding superfamily protein"/>
    <property type="match status" value="1"/>
</dbReference>
<evidence type="ECO:0000256" key="6">
    <source>
        <dbReference type="ARBA" id="ARBA00023163"/>
    </source>
</evidence>
<gene>
    <name evidence="10" type="ORF">A4U43_C05F24090</name>
</gene>
<name>A0A5P1EUS4_ASPOF</name>
<dbReference type="Gene3D" id="4.10.280.10">
    <property type="entry name" value="Helix-loop-helix DNA-binding domain"/>
    <property type="match status" value="1"/>
</dbReference>
<dbReference type="GO" id="GO:0005634">
    <property type="term" value="C:nucleus"/>
    <property type="evidence" value="ECO:0007669"/>
    <property type="project" value="UniProtKB-SubCell"/>
</dbReference>
<dbReference type="GO" id="GO:0043565">
    <property type="term" value="F:sequence-specific DNA binding"/>
    <property type="evidence" value="ECO:0007669"/>
    <property type="project" value="TreeGrafter"/>
</dbReference>
<evidence type="ECO:0000256" key="4">
    <source>
        <dbReference type="ARBA" id="ARBA00023015"/>
    </source>
</evidence>
<dbReference type="SUPFAM" id="SSF47459">
    <property type="entry name" value="HLH, helix-loop-helix DNA-binding domain"/>
    <property type="match status" value="1"/>
</dbReference>
<keyword evidence="8" id="KW-0175">Coiled coil</keyword>
<dbReference type="PANTHER" id="PTHR31945:SF26">
    <property type="entry name" value="TRANSCRIPTION FACTOR BHLH35"/>
    <property type="match status" value="1"/>
</dbReference>
<comment type="similarity">
    <text evidence="2">Belongs to the bHLH protein family.</text>
</comment>
<accession>A0A5P1EUS4</accession>
<proteinExistence type="inferred from homology"/>
<dbReference type="Pfam" id="PF00010">
    <property type="entry name" value="HLH"/>
    <property type="match status" value="1"/>
</dbReference>
<comment type="subcellular location">
    <subcellularLocation>
        <location evidence="1">Nucleus</location>
    </subcellularLocation>
</comment>
<evidence type="ECO:0000313" key="11">
    <source>
        <dbReference type="Proteomes" id="UP000243459"/>
    </source>
</evidence>
<keyword evidence="6" id="KW-0804">Transcription</keyword>
<evidence type="ECO:0000256" key="1">
    <source>
        <dbReference type="ARBA" id="ARBA00004123"/>
    </source>
</evidence>
<keyword evidence="11" id="KW-1185">Reference proteome</keyword>
<dbReference type="Pfam" id="PF22754">
    <property type="entry name" value="bHLH-TF_ACT-like_plant"/>
    <property type="match status" value="1"/>
</dbReference>
<dbReference type="PANTHER" id="PTHR31945">
    <property type="entry name" value="TRANSCRIPTION FACTOR SCREAM2-RELATED"/>
    <property type="match status" value="1"/>
</dbReference>
<keyword evidence="4" id="KW-0805">Transcription regulation</keyword>
<feature type="domain" description="BHLH" evidence="9">
    <location>
        <begin position="46"/>
        <end position="95"/>
    </location>
</feature>
<keyword evidence="7" id="KW-0539">Nucleus</keyword>
<dbReference type="EMBL" id="CM007385">
    <property type="protein sequence ID" value="ONK69544.1"/>
    <property type="molecule type" value="Genomic_DNA"/>
</dbReference>
<dbReference type="InterPro" id="IPR036638">
    <property type="entry name" value="HLH_DNA-bd_sf"/>
</dbReference>
<comment type="subunit">
    <text evidence="3">Homodimer.</text>
</comment>
<evidence type="ECO:0000259" key="9">
    <source>
        <dbReference type="PROSITE" id="PS50888"/>
    </source>
</evidence>
<organism evidence="10 11">
    <name type="scientific">Asparagus officinalis</name>
    <name type="common">Garden asparagus</name>
    <dbReference type="NCBI Taxonomy" id="4686"/>
    <lineage>
        <taxon>Eukaryota</taxon>
        <taxon>Viridiplantae</taxon>
        <taxon>Streptophyta</taxon>
        <taxon>Embryophyta</taxon>
        <taxon>Tracheophyta</taxon>
        <taxon>Spermatophyta</taxon>
        <taxon>Magnoliopsida</taxon>
        <taxon>Liliopsida</taxon>
        <taxon>Asparagales</taxon>
        <taxon>Asparagaceae</taxon>
        <taxon>Asparagoideae</taxon>
        <taxon>Asparagus</taxon>
    </lineage>
</organism>
<dbReference type="GO" id="GO:0003700">
    <property type="term" value="F:DNA-binding transcription factor activity"/>
    <property type="evidence" value="ECO:0007669"/>
    <property type="project" value="TreeGrafter"/>
</dbReference>
<dbReference type="InterPro" id="IPR011598">
    <property type="entry name" value="bHLH_dom"/>
</dbReference>
<dbReference type="InterPro" id="IPR054502">
    <property type="entry name" value="bHLH-TF_ACT-like_plant"/>
</dbReference>
<dbReference type="InterPro" id="IPR051358">
    <property type="entry name" value="TF_AMS/ICE1/BHLH6-like"/>
</dbReference>
<dbReference type="PROSITE" id="PS50888">
    <property type="entry name" value="BHLH"/>
    <property type="match status" value="1"/>
</dbReference>
<evidence type="ECO:0000256" key="7">
    <source>
        <dbReference type="ARBA" id="ARBA00023242"/>
    </source>
</evidence>
<dbReference type="GO" id="GO:0046983">
    <property type="term" value="F:protein dimerization activity"/>
    <property type="evidence" value="ECO:0007669"/>
    <property type="project" value="InterPro"/>
</dbReference>
<reference evidence="11" key="1">
    <citation type="journal article" date="2017" name="Nat. Commun.">
        <title>The asparagus genome sheds light on the origin and evolution of a young Y chromosome.</title>
        <authorList>
            <person name="Harkess A."/>
            <person name="Zhou J."/>
            <person name="Xu C."/>
            <person name="Bowers J.E."/>
            <person name="Van der Hulst R."/>
            <person name="Ayyampalayam S."/>
            <person name="Mercati F."/>
            <person name="Riccardi P."/>
            <person name="McKain M.R."/>
            <person name="Kakrana A."/>
            <person name="Tang H."/>
            <person name="Ray J."/>
            <person name="Groenendijk J."/>
            <person name="Arikit S."/>
            <person name="Mathioni S.M."/>
            <person name="Nakano M."/>
            <person name="Shan H."/>
            <person name="Telgmann-Rauber A."/>
            <person name="Kanno A."/>
            <person name="Yue Z."/>
            <person name="Chen H."/>
            <person name="Li W."/>
            <person name="Chen Y."/>
            <person name="Xu X."/>
            <person name="Zhang Y."/>
            <person name="Luo S."/>
            <person name="Chen H."/>
            <person name="Gao J."/>
            <person name="Mao Z."/>
            <person name="Pires J.C."/>
            <person name="Luo M."/>
            <person name="Kudrna D."/>
            <person name="Wing R.A."/>
            <person name="Meyers B.C."/>
            <person name="Yi K."/>
            <person name="Kong H."/>
            <person name="Lavrijsen P."/>
            <person name="Sunseri F."/>
            <person name="Falavigna A."/>
            <person name="Ye Y."/>
            <person name="Leebens-Mack J.H."/>
            <person name="Chen G."/>
        </authorList>
    </citation>
    <scope>NUCLEOTIDE SEQUENCE [LARGE SCALE GENOMIC DNA]</scope>
    <source>
        <strain evidence="11">cv. DH0086</strain>
    </source>
</reference>
<dbReference type="Proteomes" id="UP000243459">
    <property type="component" value="Chromosome 5"/>
</dbReference>
<dbReference type="SMART" id="SM00353">
    <property type="entry name" value="HLH"/>
    <property type="match status" value="1"/>
</dbReference>
<dbReference type="OMA" id="RIQMKHM"/>
<evidence type="ECO:0000256" key="5">
    <source>
        <dbReference type="ARBA" id="ARBA00023125"/>
    </source>
</evidence>
<dbReference type="AlphaFoldDB" id="A0A5P1EUS4"/>
<protein>
    <recommendedName>
        <fullName evidence="9">BHLH domain-containing protein</fullName>
    </recommendedName>
</protein>
<dbReference type="OrthoDB" id="623055at2759"/>
<evidence type="ECO:0000313" key="10">
    <source>
        <dbReference type="EMBL" id="ONK69544.1"/>
    </source>
</evidence>
<evidence type="ECO:0000256" key="3">
    <source>
        <dbReference type="ARBA" id="ARBA00011738"/>
    </source>
</evidence>
<dbReference type="Gramene" id="ONK69544">
    <property type="protein sequence ID" value="ONK69544"/>
    <property type="gene ID" value="A4U43_C05F24090"/>
</dbReference>
<feature type="coiled-coil region" evidence="8">
    <location>
        <begin position="85"/>
        <end position="115"/>
    </location>
</feature>
<evidence type="ECO:0000256" key="8">
    <source>
        <dbReference type="SAM" id="Coils"/>
    </source>
</evidence>
<evidence type="ECO:0000256" key="2">
    <source>
        <dbReference type="ARBA" id="ARBA00005510"/>
    </source>
</evidence>
<keyword evidence="5" id="KW-0238">DNA-binding</keyword>
<sequence>MDEMEAEYNNYWETKRFYEELDSWGIDEALSYYDSSSPDGTASSSSPAAKNIVMERNRRRKLNDKLYALRSVVPNITKMDKASIIKDAIDYVQELQEEERRLMTEVTELESAKKEKSNVSDITQADYLVVGERRKKRISRTSLLAPGSPGTPWLEVMELSVSEVGERTLVVSITCNKKNGTLIKMCDLFESLNLNTISANITSVSGSLLHTLLVEADNVDCIQLKEKIATAIAGYHDKP</sequence>